<accession>A0A2G0E6P0</accession>
<gene>
    <name evidence="1" type="ORF">CQR37_16320</name>
</gene>
<dbReference type="AlphaFoldDB" id="A0A2G0E6P0"/>
<dbReference type="Proteomes" id="UP000224303">
    <property type="component" value="Unassembled WGS sequence"/>
</dbReference>
<sequence length="53" mass="6014">MKKKVSIGERSFTFFNNTFLILLALICIVPFLNIIATSFASTQEVVAKKFILF</sequence>
<proteinExistence type="predicted"/>
<comment type="caution">
    <text evidence="1">The sequence shown here is derived from an EMBL/GenBank/DDBJ whole genome shotgun (WGS) entry which is preliminary data.</text>
</comment>
<evidence type="ECO:0000313" key="1">
    <source>
        <dbReference type="EMBL" id="PHL20121.1"/>
    </source>
</evidence>
<feature type="non-terminal residue" evidence="1">
    <location>
        <position position="53"/>
    </location>
</feature>
<dbReference type="EMBL" id="PCGC01000368">
    <property type="protein sequence ID" value="PHL20121.1"/>
    <property type="molecule type" value="Genomic_DNA"/>
</dbReference>
<evidence type="ECO:0000313" key="2">
    <source>
        <dbReference type="Proteomes" id="UP000224303"/>
    </source>
</evidence>
<organism evidence="1 2">
    <name type="scientific">Enterococcus faecium</name>
    <name type="common">Streptococcus faecium</name>
    <dbReference type="NCBI Taxonomy" id="1352"/>
    <lineage>
        <taxon>Bacteria</taxon>
        <taxon>Bacillati</taxon>
        <taxon>Bacillota</taxon>
        <taxon>Bacilli</taxon>
        <taxon>Lactobacillales</taxon>
        <taxon>Enterococcaceae</taxon>
        <taxon>Enterococcus</taxon>
    </lineage>
</organism>
<reference evidence="1 2" key="1">
    <citation type="submission" date="2017-10" db="EMBL/GenBank/DDBJ databases">
        <title>Draft genomes of the Enterococcus faecium isolated from human feces before and after Helicobacter pylori eradication therapy.</title>
        <authorList>
            <person name="Prianichniikov N.A."/>
            <person name="Glushchenko O.E."/>
            <person name="Malakhova M.V."/>
        </authorList>
    </citation>
    <scope>NUCLEOTIDE SEQUENCE [LARGE SCALE GENOMIC DNA]</scope>
    <source>
        <strain evidence="1 2">Hp_5-7</strain>
    </source>
</reference>
<protein>
    <submittedName>
        <fullName evidence="1">ABC transporter permease</fullName>
    </submittedName>
</protein>
<name>A0A2G0E6P0_ENTFC</name>